<evidence type="ECO:0000259" key="1">
    <source>
        <dbReference type="Pfam" id="PF00534"/>
    </source>
</evidence>
<keyword evidence="4" id="KW-1185">Reference proteome</keyword>
<dbReference type="PANTHER" id="PTHR12526">
    <property type="entry name" value="GLYCOSYLTRANSFERASE"/>
    <property type="match status" value="1"/>
</dbReference>
<name>A0ABS3BLK3_9BACT</name>
<feature type="domain" description="Glycosyltransferase subfamily 4-like N-terminal" evidence="2">
    <location>
        <begin position="13"/>
        <end position="168"/>
    </location>
</feature>
<reference evidence="3 4" key="1">
    <citation type="submission" date="2021-03" db="EMBL/GenBank/DDBJ databases">
        <title>novel species isolated from a fishpond in China.</title>
        <authorList>
            <person name="Lu H."/>
            <person name="Cai Z."/>
        </authorList>
    </citation>
    <scope>NUCLEOTIDE SEQUENCE [LARGE SCALE GENOMIC DNA]</scope>
    <source>
        <strain evidence="3 4">JCM 31546</strain>
    </source>
</reference>
<accession>A0ABS3BLK3</accession>
<organism evidence="3 4">
    <name type="scientific">Algoriphagus aestuariicola</name>
    <dbReference type="NCBI Taxonomy" id="1852016"/>
    <lineage>
        <taxon>Bacteria</taxon>
        <taxon>Pseudomonadati</taxon>
        <taxon>Bacteroidota</taxon>
        <taxon>Cytophagia</taxon>
        <taxon>Cytophagales</taxon>
        <taxon>Cyclobacteriaceae</taxon>
        <taxon>Algoriphagus</taxon>
    </lineage>
</organism>
<dbReference type="Gene3D" id="3.40.50.2000">
    <property type="entry name" value="Glycogen Phosphorylase B"/>
    <property type="match status" value="2"/>
</dbReference>
<evidence type="ECO:0000313" key="3">
    <source>
        <dbReference type="EMBL" id="MBN7800188.1"/>
    </source>
</evidence>
<evidence type="ECO:0000259" key="2">
    <source>
        <dbReference type="Pfam" id="PF13439"/>
    </source>
</evidence>
<dbReference type="Pfam" id="PF13439">
    <property type="entry name" value="Glyco_transf_4"/>
    <property type="match status" value="1"/>
</dbReference>
<proteinExistence type="predicted"/>
<dbReference type="InterPro" id="IPR028098">
    <property type="entry name" value="Glyco_trans_4-like_N"/>
</dbReference>
<dbReference type="CDD" id="cd03811">
    <property type="entry name" value="GT4_GT28_WabH-like"/>
    <property type="match status" value="1"/>
</dbReference>
<dbReference type="SUPFAM" id="SSF53756">
    <property type="entry name" value="UDP-Glycosyltransferase/glycogen phosphorylase"/>
    <property type="match status" value="1"/>
</dbReference>
<sequence length="364" mass="40820">MKIARVVFELDFGGVEKVTELILKGFRSIPTMSIQTISLGKGGRISEKLTGEGYLVFVLNQKAKIPDFFLIYQLAKLFRKEGFDVVHTVGAEANFHGLLAAAIAGVPLRIGEEIGFPKHHFLYRWIFSFTYRLAHRVICVSEAVRRQLFQIGELPLQRSQVVYNPIELPEVKQKLVQEGEAIEFITISRLTEIKNISSVIQALAAIVHETDFRPHLRIVGDGEERKSLKKLVQELQVDRYVTFHGYQAEVFDLLTEADVFVLPSFTEGSSLALAEAMHAGLPSVVTRVGGASEILGDSGSGVLIDPTSLDELKKAMLFFKDLDLSVRQEMGMKAKKQAARFSVDHYCQELFKLYSDELSLENRS</sequence>
<gene>
    <name evidence="3" type="ORF">J0A67_04910</name>
</gene>
<feature type="domain" description="Glycosyl transferase family 1" evidence="1">
    <location>
        <begin position="171"/>
        <end position="336"/>
    </location>
</feature>
<protein>
    <submittedName>
        <fullName evidence="3">Glycosyltransferase</fullName>
    </submittedName>
</protein>
<dbReference type="Pfam" id="PF00534">
    <property type="entry name" value="Glycos_transf_1"/>
    <property type="match status" value="1"/>
</dbReference>
<dbReference type="RefSeq" id="WP_206568145.1">
    <property type="nucleotide sequence ID" value="NZ_JAFKCW010000001.1"/>
</dbReference>
<dbReference type="InterPro" id="IPR001296">
    <property type="entry name" value="Glyco_trans_1"/>
</dbReference>
<dbReference type="PANTHER" id="PTHR12526:SF630">
    <property type="entry name" value="GLYCOSYLTRANSFERASE"/>
    <property type="match status" value="1"/>
</dbReference>
<comment type="caution">
    <text evidence="3">The sequence shown here is derived from an EMBL/GenBank/DDBJ whole genome shotgun (WGS) entry which is preliminary data.</text>
</comment>
<dbReference type="EMBL" id="JAFKCW010000001">
    <property type="protein sequence ID" value="MBN7800188.1"/>
    <property type="molecule type" value="Genomic_DNA"/>
</dbReference>
<dbReference type="Proteomes" id="UP000664698">
    <property type="component" value="Unassembled WGS sequence"/>
</dbReference>
<evidence type="ECO:0000313" key="4">
    <source>
        <dbReference type="Proteomes" id="UP000664698"/>
    </source>
</evidence>